<dbReference type="Proteomes" id="UP001519296">
    <property type="component" value="Unassembled WGS sequence"/>
</dbReference>
<comment type="caution">
    <text evidence="3">The sequence shown here is derived from an EMBL/GenBank/DDBJ whole genome shotgun (WGS) entry which is preliminary data.</text>
</comment>
<protein>
    <recommendedName>
        <fullName evidence="2">LXG domain-containing protein</fullName>
    </recommendedName>
</protein>
<evidence type="ECO:0000259" key="2">
    <source>
        <dbReference type="PROSITE" id="PS51756"/>
    </source>
</evidence>
<dbReference type="PROSITE" id="PS51756">
    <property type="entry name" value="LXG"/>
    <property type="match status" value="1"/>
</dbReference>
<dbReference type="InterPro" id="IPR006829">
    <property type="entry name" value="LXG_dom"/>
</dbReference>
<keyword evidence="4" id="KW-1185">Reference proteome</keyword>
<evidence type="ECO:0000313" key="3">
    <source>
        <dbReference type="EMBL" id="MBP2623797.1"/>
    </source>
</evidence>
<dbReference type="RefSeq" id="WP_209628295.1">
    <property type="nucleotide sequence ID" value="NZ_PRDG01000004.1"/>
</dbReference>
<dbReference type="EMBL" id="PRDG01000004">
    <property type="protein sequence ID" value="MBP2623797.1"/>
    <property type="molecule type" value="Genomic_DNA"/>
</dbReference>
<reference evidence="3 4" key="1">
    <citation type="submission" date="2018-02" db="EMBL/GenBank/DDBJ databases">
        <title>Draft genome sequence of Streptococcus oricebi CCUG 70868T type strain.</title>
        <authorList>
            <person name="Mendez V."/>
            <person name="Salva-Serra F."/>
            <person name="Jaen-Luchoro D."/>
            <person name="Gonzales-Siles L."/>
            <person name="Karlsson R."/>
            <person name="Engstrom-Jakobsson H."/>
            <person name="Busquets A."/>
            <person name="Gomila M."/>
            <person name="Pineiro-Iglesias B."/>
            <person name="Bennasar-Figueras A."/>
            <person name="Seeger M."/>
            <person name="Moore E."/>
        </authorList>
    </citation>
    <scope>NUCLEOTIDE SEQUENCE [LARGE SCALE GENOMIC DNA]</scope>
    <source>
        <strain evidence="3 4">CCUG 70868</strain>
    </source>
</reference>
<name>A0ABS5B4P3_9STRE</name>
<feature type="domain" description="LXG" evidence="2">
    <location>
        <begin position="5"/>
        <end position="229"/>
    </location>
</feature>
<gene>
    <name evidence="3" type="ORF">C4K46_07570</name>
</gene>
<organism evidence="3 4">
    <name type="scientific">Streptococcus oricebi</name>
    <dbReference type="NCBI Taxonomy" id="1547447"/>
    <lineage>
        <taxon>Bacteria</taxon>
        <taxon>Bacillati</taxon>
        <taxon>Bacillota</taxon>
        <taxon>Bacilli</taxon>
        <taxon>Lactobacillales</taxon>
        <taxon>Streptococcaceae</taxon>
        <taxon>Streptococcus</taxon>
    </lineage>
</organism>
<sequence>MVVSNGIMMDLAQSQDQAKNVAHMVYQQLLAYDDLQLALNEFVASTNQLKGRAYDSSRELIRQVLEPLRRGGARLSEATARLVQQLPDDYLEQVGSENLEEDSLREEINRWDGFIQEAEDMLSLARQGQRLEPTPANTQRVISLENSLEIYQTARQALVHKLERLMTFHQLSEEIFAEIAVLEQAVNIGLSQLNHAWDEKDLVFKLPQDLTWIRAIDLGIPFIPAQEAV</sequence>
<accession>A0ABS5B4P3</accession>
<proteinExistence type="inferred from homology"/>
<comment type="similarity">
    <text evidence="1">In the N-terminal section; belongs to the LXG family.</text>
</comment>
<evidence type="ECO:0000313" key="4">
    <source>
        <dbReference type="Proteomes" id="UP001519296"/>
    </source>
</evidence>
<evidence type="ECO:0000256" key="1">
    <source>
        <dbReference type="ARBA" id="ARBA00034117"/>
    </source>
</evidence>